<dbReference type="InterPro" id="IPR007627">
    <property type="entry name" value="RNA_pol_sigma70_r2"/>
</dbReference>
<dbReference type="InterPro" id="IPR039425">
    <property type="entry name" value="RNA_pol_sigma-70-like"/>
</dbReference>
<dbReference type="InterPro" id="IPR036388">
    <property type="entry name" value="WH-like_DNA-bd_sf"/>
</dbReference>
<keyword evidence="8" id="KW-1185">Reference proteome</keyword>
<dbReference type="GO" id="GO:0003677">
    <property type="term" value="F:DNA binding"/>
    <property type="evidence" value="ECO:0007669"/>
    <property type="project" value="InterPro"/>
</dbReference>
<dbReference type="Pfam" id="PF04542">
    <property type="entry name" value="Sigma70_r2"/>
    <property type="match status" value="1"/>
</dbReference>
<keyword evidence="3" id="KW-0731">Sigma factor</keyword>
<dbReference type="Gene3D" id="1.10.1740.10">
    <property type="match status" value="1"/>
</dbReference>
<dbReference type="eggNOG" id="COG1595">
    <property type="taxonomic scope" value="Bacteria"/>
</dbReference>
<comment type="caution">
    <text evidence="7">The sequence shown here is derived from an EMBL/GenBank/DDBJ whole genome shotgun (WGS) entry which is preliminary data.</text>
</comment>
<organism evidence="7 8">
    <name type="scientific">Ureibacillus massiliensis 4400831 = CIP 108448 = CCUG 49529</name>
    <dbReference type="NCBI Taxonomy" id="1211035"/>
    <lineage>
        <taxon>Bacteria</taxon>
        <taxon>Bacillati</taxon>
        <taxon>Bacillota</taxon>
        <taxon>Bacilli</taxon>
        <taxon>Bacillales</taxon>
        <taxon>Caryophanaceae</taxon>
        <taxon>Ureibacillus</taxon>
    </lineage>
</organism>
<evidence type="ECO:0000256" key="4">
    <source>
        <dbReference type="ARBA" id="ARBA00023163"/>
    </source>
</evidence>
<dbReference type="Gene3D" id="1.10.10.10">
    <property type="entry name" value="Winged helix-like DNA-binding domain superfamily/Winged helix DNA-binding domain"/>
    <property type="match status" value="1"/>
</dbReference>
<name>A0A0A3JWN1_9BACL</name>
<sequence>MIDTEQLIQQAKSGDLSAFEDLIAQYIPTIERFAFQCGVPFHHIDDVTQEVCIKLYRFLHQYEGGKFTTWLYQVTLNVVRDDYRKQQTMHTKIAHYQKEAAQQLYEKFNLDFDEDLHQAIIQLDDNYKIPIVLFYFHELTYKEIAKVLHISMPNVKLRLLRAKKKLKSILEGNL</sequence>
<evidence type="ECO:0000313" key="8">
    <source>
        <dbReference type="Proteomes" id="UP000030595"/>
    </source>
</evidence>
<dbReference type="PANTHER" id="PTHR43133:SF51">
    <property type="entry name" value="RNA POLYMERASE SIGMA FACTOR"/>
    <property type="match status" value="1"/>
</dbReference>
<evidence type="ECO:0000256" key="3">
    <source>
        <dbReference type="ARBA" id="ARBA00023082"/>
    </source>
</evidence>
<dbReference type="InterPro" id="IPR014284">
    <property type="entry name" value="RNA_pol_sigma-70_dom"/>
</dbReference>
<dbReference type="RefSeq" id="WP_036173871.1">
    <property type="nucleotide sequence ID" value="NZ_AVCZ01000007.1"/>
</dbReference>
<dbReference type="GO" id="GO:0016987">
    <property type="term" value="F:sigma factor activity"/>
    <property type="evidence" value="ECO:0007669"/>
    <property type="project" value="UniProtKB-KW"/>
</dbReference>
<keyword evidence="2" id="KW-0805">Transcription regulation</keyword>
<dbReference type="GO" id="GO:0006352">
    <property type="term" value="P:DNA-templated transcription initiation"/>
    <property type="evidence" value="ECO:0007669"/>
    <property type="project" value="InterPro"/>
</dbReference>
<evidence type="ECO:0000313" key="7">
    <source>
        <dbReference type="EMBL" id="KGR91407.1"/>
    </source>
</evidence>
<dbReference type="InterPro" id="IPR013249">
    <property type="entry name" value="RNA_pol_sigma70_r4_t2"/>
</dbReference>
<evidence type="ECO:0000259" key="5">
    <source>
        <dbReference type="Pfam" id="PF04542"/>
    </source>
</evidence>
<comment type="similarity">
    <text evidence="1">Belongs to the sigma-70 factor family. ECF subfamily.</text>
</comment>
<dbReference type="Proteomes" id="UP000030595">
    <property type="component" value="Unassembled WGS sequence"/>
</dbReference>
<proteinExistence type="inferred from homology"/>
<protein>
    <submittedName>
        <fullName evidence="7">RNA polymerase sigma factor</fullName>
    </submittedName>
</protein>
<gene>
    <name evidence="7" type="ORF">CD30_06210</name>
</gene>
<dbReference type="NCBIfam" id="TIGR02937">
    <property type="entry name" value="sigma70-ECF"/>
    <property type="match status" value="1"/>
</dbReference>
<dbReference type="InterPro" id="IPR013325">
    <property type="entry name" value="RNA_pol_sigma_r2"/>
</dbReference>
<keyword evidence="4" id="KW-0804">Transcription</keyword>
<dbReference type="EMBL" id="JPVQ01000007">
    <property type="protein sequence ID" value="KGR91407.1"/>
    <property type="molecule type" value="Genomic_DNA"/>
</dbReference>
<dbReference type="PANTHER" id="PTHR43133">
    <property type="entry name" value="RNA POLYMERASE ECF-TYPE SIGMA FACTO"/>
    <property type="match status" value="1"/>
</dbReference>
<evidence type="ECO:0000259" key="6">
    <source>
        <dbReference type="Pfam" id="PF08281"/>
    </source>
</evidence>
<dbReference type="SUPFAM" id="SSF88946">
    <property type="entry name" value="Sigma2 domain of RNA polymerase sigma factors"/>
    <property type="match status" value="1"/>
</dbReference>
<evidence type="ECO:0000256" key="1">
    <source>
        <dbReference type="ARBA" id="ARBA00010641"/>
    </source>
</evidence>
<reference evidence="7 8" key="1">
    <citation type="submission" date="2014-02" db="EMBL/GenBank/DDBJ databases">
        <title>Draft genome sequence of Lysinibacillus massiliensis CCUG 49529.</title>
        <authorList>
            <person name="Zhang F."/>
            <person name="Wang G."/>
            <person name="Zhang L."/>
        </authorList>
    </citation>
    <scope>NUCLEOTIDE SEQUENCE [LARGE SCALE GENOMIC DNA]</scope>
    <source>
        <strain evidence="7 8">CCUG 49529</strain>
    </source>
</reference>
<feature type="domain" description="RNA polymerase sigma-70 region 2" evidence="5">
    <location>
        <begin position="22"/>
        <end position="87"/>
    </location>
</feature>
<dbReference type="OrthoDB" id="9784984at2"/>
<feature type="domain" description="RNA polymerase sigma factor 70 region 4 type 2" evidence="6">
    <location>
        <begin position="114"/>
        <end position="166"/>
    </location>
</feature>
<dbReference type="InterPro" id="IPR013324">
    <property type="entry name" value="RNA_pol_sigma_r3/r4-like"/>
</dbReference>
<dbReference type="Pfam" id="PF08281">
    <property type="entry name" value="Sigma70_r4_2"/>
    <property type="match status" value="1"/>
</dbReference>
<dbReference type="CDD" id="cd06171">
    <property type="entry name" value="Sigma70_r4"/>
    <property type="match status" value="1"/>
</dbReference>
<accession>A0A0A3JWN1</accession>
<dbReference type="AlphaFoldDB" id="A0A0A3JWN1"/>
<evidence type="ECO:0000256" key="2">
    <source>
        <dbReference type="ARBA" id="ARBA00023015"/>
    </source>
</evidence>
<dbReference type="SUPFAM" id="SSF88659">
    <property type="entry name" value="Sigma3 and sigma4 domains of RNA polymerase sigma factors"/>
    <property type="match status" value="1"/>
</dbReference>